<accession>M0A370</accession>
<comment type="caution">
    <text evidence="1">The sequence shown here is derived from an EMBL/GenBank/DDBJ whole genome shotgun (WGS) entry which is preliminary data.</text>
</comment>
<name>M0A370_9EURY</name>
<organism evidence="1 2">
    <name type="scientific">Natrialba chahannaoensis JCM 10990</name>
    <dbReference type="NCBI Taxonomy" id="1227492"/>
    <lineage>
        <taxon>Archaea</taxon>
        <taxon>Methanobacteriati</taxon>
        <taxon>Methanobacteriota</taxon>
        <taxon>Stenosarchaea group</taxon>
        <taxon>Halobacteria</taxon>
        <taxon>Halobacteriales</taxon>
        <taxon>Natrialbaceae</taxon>
        <taxon>Natrialba</taxon>
    </lineage>
</organism>
<evidence type="ECO:0000313" key="2">
    <source>
        <dbReference type="Proteomes" id="UP000011693"/>
    </source>
</evidence>
<protein>
    <submittedName>
        <fullName evidence="1">Uncharacterized protein</fullName>
    </submittedName>
</protein>
<sequence>MVHSLHALKYDESNEVVSATISTTSYEDNYVFETLGCLYRCEQDVSWSIPIHEGRSFTERDSDVIM</sequence>
<gene>
    <name evidence="1" type="ORF">C482_20131</name>
</gene>
<reference evidence="1 2" key="1">
    <citation type="journal article" date="2014" name="PLoS Genet.">
        <title>Phylogenetically driven sequencing of extremely halophilic archaea reveals strategies for static and dynamic osmo-response.</title>
        <authorList>
            <person name="Becker E.A."/>
            <person name="Seitzer P.M."/>
            <person name="Tritt A."/>
            <person name="Larsen D."/>
            <person name="Krusor M."/>
            <person name="Yao A.I."/>
            <person name="Wu D."/>
            <person name="Madern D."/>
            <person name="Eisen J.A."/>
            <person name="Darling A.E."/>
            <person name="Facciotti M.T."/>
        </authorList>
    </citation>
    <scope>NUCLEOTIDE SEQUENCE [LARGE SCALE GENOMIC DNA]</scope>
    <source>
        <strain evidence="1 2">JCM 10990</strain>
    </source>
</reference>
<dbReference type="STRING" id="1227492.C482_20131"/>
<proteinExistence type="predicted"/>
<keyword evidence="2" id="KW-1185">Reference proteome</keyword>
<dbReference type="AlphaFoldDB" id="M0A370"/>
<evidence type="ECO:0000313" key="1">
    <source>
        <dbReference type="EMBL" id="ELY93019.1"/>
    </source>
</evidence>
<dbReference type="Proteomes" id="UP000011693">
    <property type="component" value="Unassembled WGS sequence"/>
</dbReference>
<dbReference type="EMBL" id="AOIN01000100">
    <property type="protein sequence ID" value="ELY93019.1"/>
    <property type="molecule type" value="Genomic_DNA"/>
</dbReference>
<dbReference type="PATRIC" id="fig|1227492.4.peg.4011"/>